<protein>
    <submittedName>
        <fullName evidence="9">Blast:Arylsulfatase I</fullName>
    </submittedName>
</protein>
<keyword evidence="3" id="KW-0479">Metal-binding</keyword>
<evidence type="ECO:0000259" key="8">
    <source>
        <dbReference type="Pfam" id="PF00884"/>
    </source>
</evidence>
<name>A0A3B0J3P3_DROGU</name>
<evidence type="ECO:0000256" key="2">
    <source>
        <dbReference type="ARBA" id="ARBA00008779"/>
    </source>
</evidence>
<dbReference type="PANTHER" id="PTHR10342">
    <property type="entry name" value="ARYLSULFATASE"/>
    <property type="match status" value="1"/>
</dbReference>
<comment type="cofactor">
    <cofactor evidence="1">
        <name>Ca(2+)</name>
        <dbReference type="ChEBI" id="CHEBI:29108"/>
    </cofactor>
</comment>
<dbReference type="Pfam" id="PF00884">
    <property type="entry name" value="Sulfatase"/>
    <property type="match status" value="1"/>
</dbReference>
<dbReference type="OMA" id="DMRNGTE"/>
<keyword evidence="6" id="KW-0325">Glycoprotein</keyword>
<keyword evidence="10" id="KW-1185">Reference proteome</keyword>
<dbReference type="PROSITE" id="PS00523">
    <property type="entry name" value="SULFATASE_1"/>
    <property type="match status" value="1"/>
</dbReference>
<dbReference type="PANTHER" id="PTHR10342:SF273">
    <property type="entry name" value="RE14504P"/>
    <property type="match status" value="1"/>
</dbReference>
<evidence type="ECO:0000256" key="3">
    <source>
        <dbReference type="ARBA" id="ARBA00022723"/>
    </source>
</evidence>
<evidence type="ECO:0000313" key="10">
    <source>
        <dbReference type="Proteomes" id="UP000268350"/>
    </source>
</evidence>
<evidence type="ECO:0000256" key="7">
    <source>
        <dbReference type="SAM" id="SignalP"/>
    </source>
</evidence>
<comment type="similarity">
    <text evidence="2">Belongs to the sulfatase family.</text>
</comment>
<dbReference type="SUPFAM" id="SSF53649">
    <property type="entry name" value="Alkaline phosphatase-like"/>
    <property type="match status" value="1"/>
</dbReference>
<sequence length="598" mass="66731">MKYTCVQKGGGPIRQGFNSSEAHTMQFLLLFWLLLSLLNASETANAPAKPHIIFILADDLGFNDVGFHGSAQIPTPNIDALAYSGIILNRYYVAPICTPSRSALMTGKYPIHTGMQHSVLYAAEPRGLPLHEKILPQYLNDLGYTSHIAGKWHLGHWKLEYTPLYRGFSSHVGFWSGHHDYNDHTAVEKHLWGLDMRNGTNVAYNLHGQYTTDVITRHSVSVIANHEAAMGPLFLYVSHAAGHSGNPYNPLPVSDDDVMKLNHIIHYKRRRYAAMVAKMDDSVGQIVEQLRKKNMLENSIIVFSSDNGGPAQGFNLNFASNSPLRGVKNTLWEGGVRAAGLVWSPLLEKRRRVLDETMHISDWLPTLMEAAGGHAALANLSQSLDGMSIWKTLVHDLPSPRKTVLHNIDDIWGSAALTVGDWKMIQGTNYNGRWDGWYGPAGERDPHLYDWNLVLKSRSGKEMVGLNMLPSRADQQRLRAAATVTCQGGSTQGASCVATAFSAPCLFRVRDDPCEQFNLAEQYPKVLELLRAELQHINTTVVPPSNQPDDPRASPMYFNYTWTNFGDYYDYTNEAVLKQSSVLMDNVEKTAKNKVIKF</sequence>
<reference evidence="10" key="1">
    <citation type="submission" date="2018-01" db="EMBL/GenBank/DDBJ databases">
        <authorList>
            <person name="Alioto T."/>
            <person name="Alioto T."/>
        </authorList>
    </citation>
    <scope>NUCLEOTIDE SEQUENCE [LARGE SCALE GENOMIC DNA]</scope>
</reference>
<dbReference type="GO" id="GO:0008484">
    <property type="term" value="F:sulfuric ester hydrolase activity"/>
    <property type="evidence" value="ECO:0007669"/>
    <property type="project" value="InterPro"/>
</dbReference>
<keyword evidence="5" id="KW-0106">Calcium</keyword>
<proteinExistence type="inferred from homology"/>
<evidence type="ECO:0000256" key="1">
    <source>
        <dbReference type="ARBA" id="ARBA00001913"/>
    </source>
</evidence>
<accession>A0A3B0J3P3</accession>
<dbReference type="STRING" id="7266.A0A3B0J3P3"/>
<dbReference type="InterPro" id="IPR017850">
    <property type="entry name" value="Alkaline_phosphatase_core_sf"/>
</dbReference>
<keyword evidence="7" id="KW-0732">Signal</keyword>
<feature type="chain" id="PRO_5017269841" evidence="7">
    <location>
        <begin position="41"/>
        <end position="598"/>
    </location>
</feature>
<feature type="domain" description="Sulfatase N-terminal" evidence="8">
    <location>
        <begin position="50"/>
        <end position="372"/>
    </location>
</feature>
<dbReference type="InterPro" id="IPR000917">
    <property type="entry name" value="Sulfatase_N"/>
</dbReference>
<gene>
    <name evidence="9" type="ORF">DGUA_6G003833</name>
</gene>
<organism evidence="9 10">
    <name type="scientific">Drosophila guanche</name>
    <name type="common">Fruit fly</name>
    <dbReference type="NCBI Taxonomy" id="7266"/>
    <lineage>
        <taxon>Eukaryota</taxon>
        <taxon>Metazoa</taxon>
        <taxon>Ecdysozoa</taxon>
        <taxon>Arthropoda</taxon>
        <taxon>Hexapoda</taxon>
        <taxon>Insecta</taxon>
        <taxon>Pterygota</taxon>
        <taxon>Neoptera</taxon>
        <taxon>Endopterygota</taxon>
        <taxon>Diptera</taxon>
        <taxon>Brachycera</taxon>
        <taxon>Muscomorpha</taxon>
        <taxon>Ephydroidea</taxon>
        <taxon>Drosophilidae</taxon>
        <taxon>Drosophila</taxon>
        <taxon>Sophophora</taxon>
    </lineage>
</organism>
<evidence type="ECO:0000256" key="5">
    <source>
        <dbReference type="ARBA" id="ARBA00022837"/>
    </source>
</evidence>
<dbReference type="PROSITE" id="PS00149">
    <property type="entry name" value="SULFATASE_2"/>
    <property type="match status" value="1"/>
</dbReference>
<dbReference type="OrthoDB" id="103349at2759"/>
<evidence type="ECO:0000313" key="9">
    <source>
        <dbReference type="EMBL" id="SPP75935.1"/>
    </source>
</evidence>
<dbReference type="InterPro" id="IPR047115">
    <property type="entry name" value="ARSB"/>
</dbReference>
<dbReference type="Gene3D" id="3.40.720.10">
    <property type="entry name" value="Alkaline Phosphatase, subunit A"/>
    <property type="match status" value="1"/>
</dbReference>
<dbReference type="EMBL" id="OUUW01000001">
    <property type="protein sequence ID" value="SPP75935.1"/>
    <property type="molecule type" value="Genomic_DNA"/>
</dbReference>
<dbReference type="CDD" id="cd16029">
    <property type="entry name" value="4-S"/>
    <property type="match status" value="1"/>
</dbReference>
<evidence type="ECO:0000256" key="4">
    <source>
        <dbReference type="ARBA" id="ARBA00022801"/>
    </source>
</evidence>
<dbReference type="Gene3D" id="3.30.1120.10">
    <property type="match status" value="1"/>
</dbReference>
<dbReference type="Proteomes" id="UP000268350">
    <property type="component" value="Unassembled WGS sequence"/>
</dbReference>
<dbReference type="AlphaFoldDB" id="A0A3B0J3P3"/>
<keyword evidence="4" id="KW-0378">Hydrolase</keyword>
<dbReference type="InterPro" id="IPR024607">
    <property type="entry name" value="Sulfatase_CS"/>
</dbReference>
<feature type="signal peptide" evidence="7">
    <location>
        <begin position="1"/>
        <end position="40"/>
    </location>
</feature>
<evidence type="ECO:0000256" key="6">
    <source>
        <dbReference type="ARBA" id="ARBA00023180"/>
    </source>
</evidence>
<dbReference type="GO" id="GO:0046872">
    <property type="term" value="F:metal ion binding"/>
    <property type="evidence" value="ECO:0007669"/>
    <property type="project" value="UniProtKB-KW"/>
</dbReference>